<dbReference type="STRING" id="758820.SAMN00777080_4013"/>
<dbReference type="Gene3D" id="3.40.630.30">
    <property type="match status" value="1"/>
</dbReference>
<organism evidence="1 2">
    <name type="scientific">Aquiflexum balticum DSM 16537</name>
    <dbReference type="NCBI Taxonomy" id="758820"/>
    <lineage>
        <taxon>Bacteria</taxon>
        <taxon>Pseudomonadati</taxon>
        <taxon>Bacteroidota</taxon>
        <taxon>Cytophagia</taxon>
        <taxon>Cytophagales</taxon>
        <taxon>Cyclobacteriaceae</taxon>
        <taxon>Aquiflexum</taxon>
    </lineage>
</organism>
<gene>
    <name evidence="1" type="ORF">SAMN00777080_4013</name>
</gene>
<evidence type="ECO:0000313" key="1">
    <source>
        <dbReference type="EMBL" id="SMD45364.1"/>
    </source>
</evidence>
<evidence type="ECO:0000313" key="2">
    <source>
        <dbReference type="Proteomes" id="UP000192333"/>
    </source>
</evidence>
<dbReference type="InterPro" id="IPR016181">
    <property type="entry name" value="Acyl_CoA_acyltransferase"/>
</dbReference>
<protein>
    <recommendedName>
        <fullName evidence="3">N-acetyltransferase domain-containing protein</fullName>
    </recommendedName>
</protein>
<dbReference type="EMBL" id="LT838813">
    <property type="protein sequence ID" value="SMD45364.1"/>
    <property type="molecule type" value="Genomic_DNA"/>
</dbReference>
<dbReference type="AlphaFoldDB" id="A0A1W2H9A3"/>
<sequence length="191" mass="22353">MTAENQWFFLMSLHFKTAETYEEFVGILDLQQQNHIKNLDSIDQGFVFAEHSVEDLVKMNSFAPHIIAKDEDLVVAYILGMTVASRFDIEMLIPMFEQFDEIEVNGTPLSAYNYIVVGQVAVAKDYRGQGIFDQCYELYKEVHGDNFDFAITEISERNHRSLMAHYRIGFRELSRYVNEDDEVWIIVAWDW</sequence>
<dbReference type="SUPFAM" id="SSF55729">
    <property type="entry name" value="Acyl-CoA N-acyltransferases (Nat)"/>
    <property type="match status" value="1"/>
</dbReference>
<evidence type="ECO:0008006" key="3">
    <source>
        <dbReference type="Google" id="ProtNLM"/>
    </source>
</evidence>
<dbReference type="Proteomes" id="UP000192333">
    <property type="component" value="Chromosome I"/>
</dbReference>
<accession>A0A1W2H9A3</accession>
<proteinExistence type="predicted"/>
<reference evidence="2" key="1">
    <citation type="submission" date="2017-04" db="EMBL/GenBank/DDBJ databases">
        <authorList>
            <person name="Varghese N."/>
            <person name="Submissions S."/>
        </authorList>
    </citation>
    <scope>NUCLEOTIDE SEQUENCE [LARGE SCALE GENOMIC DNA]</scope>
    <source>
        <strain evidence="2">DSM 16537</strain>
    </source>
</reference>
<name>A0A1W2H9A3_9BACT</name>
<keyword evidence="2" id="KW-1185">Reference proteome</keyword>